<dbReference type="Pfam" id="PF00126">
    <property type="entry name" value="HTH_1"/>
    <property type="match status" value="1"/>
</dbReference>
<keyword evidence="3" id="KW-0238">DNA-binding</keyword>
<evidence type="ECO:0000256" key="1">
    <source>
        <dbReference type="ARBA" id="ARBA00009437"/>
    </source>
</evidence>
<keyword evidence="4" id="KW-0804">Transcription</keyword>
<dbReference type="Gene3D" id="3.40.190.290">
    <property type="match status" value="1"/>
</dbReference>
<evidence type="ECO:0000313" key="6">
    <source>
        <dbReference type="EMBL" id="MDB6179084.1"/>
    </source>
</evidence>
<evidence type="ECO:0000256" key="4">
    <source>
        <dbReference type="ARBA" id="ARBA00023163"/>
    </source>
</evidence>
<organism evidence="6 7">
    <name type="scientific">Paracoccus onchidii</name>
    <dbReference type="NCBI Taxonomy" id="3017813"/>
    <lineage>
        <taxon>Bacteria</taxon>
        <taxon>Pseudomonadati</taxon>
        <taxon>Pseudomonadota</taxon>
        <taxon>Alphaproteobacteria</taxon>
        <taxon>Rhodobacterales</taxon>
        <taxon>Paracoccaceae</taxon>
        <taxon>Paracoccus</taxon>
    </lineage>
</organism>
<evidence type="ECO:0000256" key="2">
    <source>
        <dbReference type="ARBA" id="ARBA00023015"/>
    </source>
</evidence>
<dbReference type="Proteomes" id="UP001165641">
    <property type="component" value="Unassembled WGS sequence"/>
</dbReference>
<name>A0ABT4ZIA0_9RHOB</name>
<dbReference type="SUPFAM" id="SSF46785">
    <property type="entry name" value="Winged helix' DNA-binding domain"/>
    <property type="match status" value="1"/>
</dbReference>
<dbReference type="PANTHER" id="PTHR30126">
    <property type="entry name" value="HTH-TYPE TRANSCRIPTIONAL REGULATOR"/>
    <property type="match status" value="1"/>
</dbReference>
<keyword evidence="2" id="KW-0805">Transcription regulation</keyword>
<dbReference type="InterPro" id="IPR005119">
    <property type="entry name" value="LysR_subst-bd"/>
</dbReference>
<dbReference type="RefSeq" id="WP_271890187.1">
    <property type="nucleotide sequence ID" value="NZ_JAQBIE010000026.1"/>
</dbReference>
<feature type="domain" description="HTH lysR-type" evidence="5">
    <location>
        <begin position="18"/>
        <end position="75"/>
    </location>
</feature>
<comment type="caution">
    <text evidence="6">The sequence shown here is derived from an EMBL/GenBank/DDBJ whole genome shotgun (WGS) entry which is preliminary data.</text>
</comment>
<dbReference type="Pfam" id="PF03466">
    <property type="entry name" value="LysR_substrate"/>
    <property type="match status" value="1"/>
</dbReference>
<gene>
    <name evidence="6" type="ORF">PAF17_16450</name>
</gene>
<dbReference type="PROSITE" id="PS50931">
    <property type="entry name" value="HTH_LYSR"/>
    <property type="match status" value="1"/>
</dbReference>
<comment type="similarity">
    <text evidence="1">Belongs to the LysR transcriptional regulatory family.</text>
</comment>
<evidence type="ECO:0000259" key="5">
    <source>
        <dbReference type="PROSITE" id="PS50931"/>
    </source>
</evidence>
<evidence type="ECO:0000256" key="3">
    <source>
        <dbReference type="ARBA" id="ARBA00023125"/>
    </source>
</evidence>
<reference evidence="6" key="1">
    <citation type="submission" date="2022-12" db="EMBL/GenBank/DDBJ databases">
        <title>Paracoccus onchidii sp. nov., isolated from a marine invertebrate from the South China Sea.</title>
        <authorList>
            <person name="Xu S."/>
            <person name="Liu Z."/>
            <person name="Xu Y."/>
        </authorList>
    </citation>
    <scope>NUCLEOTIDE SEQUENCE</scope>
    <source>
        <strain evidence="6">Z330</strain>
    </source>
</reference>
<dbReference type="CDD" id="cd05466">
    <property type="entry name" value="PBP2_LTTR_substrate"/>
    <property type="match status" value="1"/>
</dbReference>
<proteinExistence type="inferred from homology"/>
<evidence type="ECO:0000313" key="7">
    <source>
        <dbReference type="Proteomes" id="UP001165641"/>
    </source>
</evidence>
<dbReference type="PANTHER" id="PTHR30126:SF39">
    <property type="entry name" value="HTH-TYPE TRANSCRIPTIONAL REGULATOR CYSL"/>
    <property type="match status" value="1"/>
</dbReference>
<dbReference type="EMBL" id="JAQBIE010000026">
    <property type="protein sequence ID" value="MDB6179084.1"/>
    <property type="molecule type" value="Genomic_DNA"/>
</dbReference>
<protein>
    <submittedName>
        <fullName evidence="6">LysR family transcriptional regulator</fullName>
    </submittedName>
</protein>
<dbReference type="InterPro" id="IPR000847">
    <property type="entry name" value="LysR_HTH_N"/>
</dbReference>
<dbReference type="SUPFAM" id="SSF53850">
    <property type="entry name" value="Periplasmic binding protein-like II"/>
    <property type="match status" value="1"/>
</dbReference>
<dbReference type="InterPro" id="IPR036388">
    <property type="entry name" value="WH-like_DNA-bd_sf"/>
</dbReference>
<dbReference type="Gene3D" id="1.10.10.10">
    <property type="entry name" value="Winged helix-like DNA-binding domain superfamily/Winged helix DNA-binding domain"/>
    <property type="match status" value="1"/>
</dbReference>
<keyword evidence="7" id="KW-1185">Reference proteome</keyword>
<accession>A0ABT4ZIA0</accession>
<dbReference type="InterPro" id="IPR036390">
    <property type="entry name" value="WH_DNA-bd_sf"/>
</dbReference>
<sequence length="336" mass="37000">MSRTGSTSENQMATQGKLSLRSLRVFVAVEETGSVAGAAKKLGISKSNVSQQVTAMETGIGSKLFDRTQKPISLTPVGQALALHAHRILTTVSIAEASLAELNLGSLPLLNFAIIDDLDASLTPSLAASMQARLPRCFIRTFSGRSDQVTARLLSRDADIAVTAIIPADMHKFQVLQLLREKFVLVTARGAYSNNLDWRSQLETLPFIQYSDAMPMGRMVSAHLKRLSVQFPRRFSFEASRSVIATVAKTGGWTLTTPLSLLDSIRFRESIDIWPLPFAGLSRQIYLIHRLEELGSMPDSLAQQCRTLLRQDALSEFSRLAPHLTDAIEIYNETLI</sequence>